<dbReference type="Pfam" id="PF02397">
    <property type="entry name" value="Bac_transf"/>
    <property type="match status" value="1"/>
</dbReference>
<sequence length="460" mass="53914">MAARYSQFTRIVYLTGDIFLINLSFALAYLLRFGDLAFYHQSPYLVLFLYYNAVWLAVSFTLKVYNISRVAQYSNIALDLLKLLFFHVSLVTAFIVAIKGYDYSRQHLVVTYLLMSASVVAWRLGCVKLFRMFRVAGRNSRRVVIVGVSEIADQLKKFFSINPQYGYQFLGFFDDRATNGEDLRGRVADVKEYVLTNKVDEIYCTMTEVNNRQVNDLLDFAEKNHIHVKVVPDFREINYRKIEIDFYDDFPVLTFREIPLDDVLNQVVKRSFDVLFSMLVIVFVYPWLLPIIALLIKLDSRGPVFFWQERSGRNNQNFWCLKFRSMYVDDGSKFKQATRDDNRITRVGRILRKTNLDEMPQFFNVLLGHMSVVGPRPHPIKLDENFRTIIDRYDERNLVKPGVTGLAQVKGYRGETAHPQLMKNRVRVDLFYIENWTFILDLKIIFLTVSSMMRGDRNAF</sequence>
<feature type="transmembrane region" description="Helical" evidence="7">
    <location>
        <begin position="274"/>
        <end position="296"/>
    </location>
</feature>
<evidence type="ECO:0000256" key="1">
    <source>
        <dbReference type="ARBA" id="ARBA00004141"/>
    </source>
</evidence>
<evidence type="ECO:0000256" key="5">
    <source>
        <dbReference type="ARBA" id="ARBA00022989"/>
    </source>
</evidence>
<accession>A0A6J4K7K5</accession>
<gene>
    <name evidence="9" type="ORF">AVDCRST_MAG56-5195</name>
</gene>
<dbReference type="EMBL" id="CADCTQ010000430">
    <property type="protein sequence ID" value="CAA9298296.1"/>
    <property type="molecule type" value="Genomic_DNA"/>
</dbReference>
<feature type="transmembrane region" description="Helical" evidence="7">
    <location>
        <begin position="77"/>
        <end position="98"/>
    </location>
</feature>
<keyword evidence="3 9" id="KW-0808">Transferase</keyword>
<dbReference type="PANTHER" id="PTHR30576">
    <property type="entry name" value="COLANIC BIOSYNTHESIS UDP-GLUCOSE LIPID CARRIER TRANSFERASE"/>
    <property type="match status" value="1"/>
</dbReference>
<evidence type="ECO:0000259" key="8">
    <source>
        <dbReference type="Pfam" id="PF02397"/>
    </source>
</evidence>
<evidence type="ECO:0000313" key="9">
    <source>
        <dbReference type="EMBL" id="CAA9298296.1"/>
    </source>
</evidence>
<dbReference type="Gene3D" id="3.40.50.720">
    <property type="entry name" value="NAD(P)-binding Rossmann-like Domain"/>
    <property type="match status" value="1"/>
</dbReference>
<feature type="domain" description="Bacterial sugar transferase" evidence="8">
    <location>
        <begin position="269"/>
        <end position="453"/>
    </location>
</feature>
<evidence type="ECO:0000256" key="4">
    <source>
        <dbReference type="ARBA" id="ARBA00022692"/>
    </source>
</evidence>
<proteinExistence type="inferred from homology"/>
<comment type="subcellular location">
    <subcellularLocation>
        <location evidence="1">Membrane</location>
        <topology evidence="1">Multi-pass membrane protein</topology>
    </subcellularLocation>
</comment>
<feature type="transmembrane region" description="Helical" evidence="7">
    <location>
        <begin position="110"/>
        <end position="130"/>
    </location>
</feature>
<dbReference type="InterPro" id="IPR017475">
    <property type="entry name" value="EPS_sugar_tfrase"/>
</dbReference>
<dbReference type="PANTHER" id="PTHR30576:SF0">
    <property type="entry name" value="UNDECAPRENYL-PHOSPHATE N-ACETYLGALACTOSAMINYL 1-PHOSPHATE TRANSFERASE-RELATED"/>
    <property type="match status" value="1"/>
</dbReference>
<protein>
    <submittedName>
        <fullName evidence="9">Glycosyltransferase</fullName>
    </submittedName>
</protein>
<dbReference type="GO" id="GO:0016780">
    <property type="term" value="F:phosphotransferase activity, for other substituted phosphate groups"/>
    <property type="evidence" value="ECO:0007669"/>
    <property type="project" value="TreeGrafter"/>
</dbReference>
<keyword evidence="5 7" id="KW-1133">Transmembrane helix</keyword>
<evidence type="ECO:0000256" key="7">
    <source>
        <dbReference type="SAM" id="Phobius"/>
    </source>
</evidence>
<dbReference type="GO" id="GO:0016020">
    <property type="term" value="C:membrane"/>
    <property type="evidence" value="ECO:0007669"/>
    <property type="project" value="UniProtKB-SubCell"/>
</dbReference>
<dbReference type="InterPro" id="IPR017473">
    <property type="entry name" value="Undecaprenyl-P_gluc_Ptfrase"/>
</dbReference>
<dbReference type="NCBIfam" id="TIGR03025">
    <property type="entry name" value="EPS_sugtrans"/>
    <property type="match status" value="1"/>
</dbReference>
<dbReference type="Pfam" id="PF13727">
    <property type="entry name" value="CoA_binding_3"/>
    <property type="match status" value="1"/>
</dbReference>
<evidence type="ECO:0000256" key="2">
    <source>
        <dbReference type="ARBA" id="ARBA00006464"/>
    </source>
</evidence>
<dbReference type="InterPro" id="IPR003362">
    <property type="entry name" value="Bact_transf"/>
</dbReference>
<evidence type="ECO:0000256" key="6">
    <source>
        <dbReference type="ARBA" id="ARBA00023136"/>
    </source>
</evidence>
<feature type="transmembrane region" description="Helical" evidence="7">
    <location>
        <begin position="12"/>
        <end position="31"/>
    </location>
</feature>
<dbReference type="AlphaFoldDB" id="A0A6J4K7K5"/>
<dbReference type="NCBIfam" id="TIGR03023">
    <property type="entry name" value="WcaJ_sugtrans"/>
    <property type="match status" value="1"/>
</dbReference>
<name>A0A6J4K7K5_9SPHI</name>
<keyword evidence="6 7" id="KW-0472">Membrane</keyword>
<feature type="transmembrane region" description="Helical" evidence="7">
    <location>
        <begin position="43"/>
        <end position="65"/>
    </location>
</feature>
<organism evidence="9">
    <name type="scientific">uncultured Cytophagales bacterium</name>
    <dbReference type="NCBI Taxonomy" id="158755"/>
    <lineage>
        <taxon>Bacteria</taxon>
        <taxon>Pseudomonadati</taxon>
        <taxon>Bacteroidota</taxon>
        <taxon>Sphingobacteriia</taxon>
        <taxon>Sphingobacteriales</taxon>
        <taxon>environmental samples</taxon>
    </lineage>
</organism>
<keyword evidence="4 7" id="KW-0812">Transmembrane</keyword>
<evidence type="ECO:0000256" key="3">
    <source>
        <dbReference type="ARBA" id="ARBA00022679"/>
    </source>
</evidence>
<reference evidence="9" key="1">
    <citation type="submission" date="2020-02" db="EMBL/GenBank/DDBJ databases">
        <authorList>
            <person name="Meier V. D."/>
        </authorList>
    </citation>
    <scope>NUCLEOTIDE SEQUENCE</scope>
    <source>
        <strain evidence="9">AVDCRST_MAG56</strain>
    </source>
</reference>
<comment type="similarity">
    <text evidence="2">Belongs to the bacterial sugar transferase family.</text>
</comment>